<evidence type="ECO:0000313" key="1">
    <source>
        <dbReference type="EMBL" id="VVB04358.1"/>
    </source>
</evidence>
<evidence type="ECO:0000313" key="2">
    <source>
        <dbReference type="Proteomes" id="UP000489600"/>
    </source>
</evidence>
<keyword evidence="2" id="KW-1185">Reference proteome</keyword>
<dbReference type="Proteomes" id="UP000489600">
    <property type="component" value="Unassembled WGS sequence"/>
</dbReference>
<accession>A0A565BSK5</accession>
<gene>
    <name evidence="1" type="ORF">ANE_LOCUS14802</name>
</gene>
<comment type="caution">
    <text evidence="1">The sequence shown here is derived from an EMBL/GenBank/DDBJ whole genome shotgun (WGS) entry which is preliminary data.</text>
</comment>
<protein>
    <submittedName>
        <fullName evidence="1">Uncharacterized protein</fullName>
    </submittedName>
</protein>
<organism evidence="1 2">
    <name type="scientific">Arabis nemorensis</name>
    <dbReference type="NCBI Taxonomy" id="586526"/>
    <lineage>
        <taxon>Eukaryota</taxon>
        <taxon>Viridiplantae</taxon>
        <taxon>Streptophyta</taxon>
        <taxon>Embryophyta</taxon>
        <taxon>Tracheophyta</taxon>
        <taxon>Spermatophyta</taxon>
        <taxon>Magnoliopsida</taxon>
        <taxon>eudicotyledons</taxon>
        <taxon>Gunneridae</taxon>
        <taxon>Pentapetalae</taxon>
        <taxon>rosids</taxon>
        <taxon>malvids</taxon>
        <taxon>Brassicales</taxon>
        <taxon>Brassicaceae</taxon>
        <taxon>Arabideae</taxon>
        <taxon>Arabis</taxon>
    </lineage>
</organism>
<dbReference type="AlphaFoldDB" id="A0A565BSK5"/>
<reference evidence="1" key="1">
    <citation type="submission" date="2019-07" db="EMBL/GenBank/DDBJ databases">
        <authorList>
            <person name="Dittberner H."/>
        </authorList>
    </citation>
    <scope>NUCLEOTIDE SEQUENCE [LARGE SCALE GENOMIC DNA]</scope>
</reference>
<dbReference type="EMBL" id="CABITT030000005">
    <property type="protein sequence ID" value="VVB04358.1"/>
    <property type="molecule type" value="Genomic_DNA"/>
</dbReference>
<sequence>MSIFSNPATSEESINDYGWPFWTQPQMIFTADDIADNKGFPRRCRCGGDIEIDFANSTSQRYRRYYKFTLAQVNPTSFANNAKKLCT</sequence>
<name>A0A565BSK5_9BRAS</name>
<proteinExistence type="predicted"/>